<keyword evidence="3" id="KW-1185">Reference proteome</keyword>
<dbReference type="RefSeq" id="WP_345630414.1">
    <property type="nucleotide sequence ID" value="NZ_BAABJQ010000008.1"/>
</dbReference>
<evidence type="ECO:0000313" key="3">
    <source>
        <dbReference type="Proteomes" id="UP001501570"/>
    </source>
</evidence>
<evidence type="ECO:0000313" key="2">
    <source>
        <dbReference type="EMBL" id="GAA5186362.1"/>
    </source>
</evidence>
<feature type="region of interest" description="Disordered" evidence="1">
    <location>
        <begin position="1"/>
        <end position="110"/>
    </location>
</feature>
<feature type="compositionally biased region" description="Polar residues" evidence="1">
    <location>
        <begin position="12"/>
        <end position="36"/>
    </location>
</feature>
<feature type="compositionally biased region" description="Low complexity" evidence="1">
    <location>
        <begin position="174"/>
        <end position="191"/>
    </location>
</feature>
<name>A0ABP9RT96_9ACTN</name>
<sequence length="213" mass="21881">MGESGKPGASGGQKSTGTAVKEQGSQVAKGTSQTGQRVAHTAAEQGKQVVQETGRQAHNVVDQAQSQLMEQASAQQKRAASGLRSLGDQLRSAVDKSDQPGPADDLVRQASDRMTRVADWLEQREPGQVVDELREFARRRPGAFLGGAAVAGLLVGRFTRTMTSGGGGDQNDAGVQPGGQSQPGSPDGSGPNLADSPSQILAGPPSSEPGMAR</sequence>
<accession>A0ABP9RT96</accession>
<comment type="caution">
    <text evidence="2">The sequence shown here is derived from an EMBL/GenBank/DDBJ whole genome shotgun (WGS) entry which is preliminary data.</text>
</comment>
<organism evidence="2 3">
    <name type="scientific">Rugosimonospora acidiphila</name>
    <dbReference type="NCBI Taxonomy" id="556531"/>
    <lineage>
        <taxon>Bacteria</taxon>
        <taxon>Bacillati</taxon>
        <taxon>Actinomycetota</taxon>
        <taxon>Actinomycetes</taxon>
        <taxon>Micromonosporales</taxon>
        <taxon>Micromonosporaceae</taxon>
        <taxon>Rugosimonospora</taxon>
    </lineage>
</organism>
<evidence type="ECO:0008006" key="4">
    <source>
        <dbReference type="Google" id="ProtNLM"/>
    </source>
</evidence>
<dbReference type="EMBL" id="BAABJQ010000008">
    <property type="protein sequence ID" value="GAA5186362.1"/>
    <property type="molecule type" value="Genomic_DNA"/>
</dbReference>
<dbReference type="Proteomes" id="UP001501570">
    <property type="component" value="Unassembled WGS sequence"/>
</dbReference>
<feature type="region of interest" description="Disordered" evidence="1">
    <location>
        <begin position="159"/>
        <end position="213"/>
    </location>
</feature>
<reference evidence="3" key="1">
    <citation type="journal article" date="2019" name="Int. J. Syst. Evol. Microbiol.">
        <title>The Global Catalogue of Microorganisms (GCM) 10K type strain sequencing project: providing services to taxonomists for standard genome sequencing and annotation.</title>
        <authorList>
            <consortium name="The Broad Institute Genomics Platform"/>
            <consortium name="The Broad Institute Genome Sequencing Center for Infectious Disease"/>
            <person name="Wu L."/>
            <person name="Ma J."/>
        </authorList>
    </citation>
    <scope>NUCLEOTIDE SEQUENCE [LARGE SCALE GENOMIC DNA]</scope>
    <source>
        <strain evidence="3">JCM 18304</strain>
    </source>
</reference>
<feature type="compositionally biased region" description="Polar residues" evidence="1">
    <location>
        <begin position="48"/>
        <end position="78"/>
    </location>
</feature>
<protein>
    <recommendedName>
        <fullName evidence="4">DUF3618 domain-containing protein</fullName>
    </recommendedName>
</protein>
<gene>
    <name evidence="2" type="ORF">GCM10023322_32450</name>
</gene>
<proteinExistence type="predicted"/>
<evidence type="ECO:0000256" key="1">
    <source>
        <dbReference type="SAM" id="MobiDB-lite"/>
    </source>
</evidence>